<reference evidence="1" key="1">
    <citation type="submission" date="2018-06" db="EMBL/GenBank/DDBJ databases">
        <authorList>
            <person name="Zhirakovskaya E."/>
        </authorList>
    </citation>
    <scope>NUCLEOTIDE SEQUENCE</scope>
</reference>
<sequence length="54" mass="5810">MKNTMKKTRGFVDPITLGFLLSLVGTTTALNTRDVDQVDTAVAKVEVQAVATKD</sequence>
<evidence type="ECO:0000313" key="1">
    <source>
        <dbReference type="EMBL" id="VAW99792.1"/>
    </source>
</evidence>
<gene>
    <name evidence="1" type="ORF">MNBD_GAMMA22-2931</name>
</gene>
<protein>
    <submittedName>
        <fullName evidence="1">Uncharacterized protein</fullName>
    </submittedName>
</protein>
<dbReference type="EMBL" id="UOFS01000040">
    <property type="protein sequence ID" value="VAW99792.1"/>
    <property type="molecule type" value="Genomic_DNA"/>
</dbReference>
<proteinExistence type="predicted"/>
<organism evidence="1">
    <name type="scientific">hydrothermal vent metagenome</name>
    <dbReference type="NCBI Taxonomy" id="652676"/>
    <lineage>
        <taxon>unclassified sequences</taxon>
        <taxon>metagenomes</taxon>
        <taxon>ecological metagenomes</taxon>
    </lineage>
</organism>
<name>A0A3B1AII6_9ZZZZ</name>
<dbReference type="AlphaFoldDB" id="A0A3B1AII6"/>
<accession>A0A3B1AII6</accession>